<name>A0A645F5R5_9ZZZZ</name>
<evidence type="ECO:0000313" key="2">
    <source>
        <dbReference type="EMBL" id="MPN09688.1"/>
    </source>
</evidence>
<protein>
    <submittedName>
        <fullName evidence="2">Uncharacterized protein</fullName>
    </submittedName>
</protein>
<proteinExistence type="predicted"/>
<gene>
    <name evidence="2" type="ORF">SDC9_156980</name>
</gene>
<reference evidence="2" key="1">
    <citation type="submission" date="2019-08" db="EMBL/GenBank/DDBJ databases">
        <authorList>
            <person name="Kucharzyk K."/>
            <person name="Murdoch R.W."/>
            <person name="Higgins S."/>
            <person name="Loffler F."/>
        </authorList>
    </citation>
    <scope>NUCLEOTIDE SEQUENCE</scope>
</reference>
<comment type="caution">
    <text evidence="2">The sequence shown here is derived from an EMBL/GenBank/DDBJ whole genome shotgun (WGS) entry which is preliminary data.</text>
</comment>
<evidence type="ECO:0000256" key="1">
    <source>
        <dbReference type="SAM" id="MobiDB-lite"/>
    </source>
</evidence>
<feature type="region of interest" description="Disordered" evidence="1">
    <location>
        <begin position="1"/>
        <end position="63"/>
    </location>
</feature>
<dbReference type="EMBL" id="VSSQ01055819">
    <property type="protein sequence ID" value="MPN09688.1"/>
    <property type="molecule type" value="Genomic_DNA"/>
</dbReference>
<dbReference type="AlphaFoldDB" id="A0A645F5R5"/>
<organism evidence="2">
    <name type="scientific">bioreactor metagenome</name>
    <dbReference type="NCBI Taxonomy" id="1076179"/>
    <lineage>
        <taxon>unclassified sequences</taxon>
        <taxon>metagenomes</taxon>
        <taxon>ecological metagenomes</taxon>
    </lineage>
</organism>
<accession>A0A645F5R5</accession>
<sequence>MVDHLVGPIAEYLHPDTENEEGDDDGCNGIGDRVSHAGEHDADQATGSGKDIALGVPGGGEQG</sequence>
<feature type="compositionally biased region" description="Basic and acidic residues" evidence="1">
    <location>
        <begin position="33"/>
        <end position="43"/>
    </location>
</feature>